<feature type="domain" description="AB hydrolase-1" evidence="1">
    <location>
        <begin position="45"/>
        <end position="266"/>
    </location>
</feature>
<name>A0AA90NEK2_9ACTN</name>
<dbReference type="Gene3D" id="3.40.50.1820">
    <property type="entry name" value="alpha/beta hydrolase"/>
    <property type="match status" value="1"/>
</dbReference>
<evidence type="ECO:0000259" key="1">
    <source>
        <dbReference type="Pfam" id="PF12697"/>
    </source>
</evidence>
<dbReference type="InterPro" id="IPR050471">
    <property type="entry name" value="AB_hydrolase"/>
</dbReference>
<keyword evidence="2" id="KW-0378">Hydrolase</keyword>
<reference evidence="2" key="1">
    <citation type="submission" date="2023-08" db="EMBL/GenBank/DDBJ databases">
        <title>The draft genome of Tsukamurella strandjordii strain 050030.</title>
        <authorList>
            <person name="Zhao F."/>
            <person name="Feng Y."/>
            <person name="Zong Z."/>
        </authorList>
    </citation>
    <scope>NUCLEOTIDE SEQUENCE</scope>
    <source>
        <strain evidence="2">050030</strain>
    </source>
</reference>
<dbReference type="RefSeq" id="WP_305112893.1">
    <property type="nucleotide sequence ID" value="NZ_JAUTIX010000010.1"/>
</dbReference>
<dbReference type="PANTHER" id="PTHR43433:SF10">
    <property type="entry name" value="AB HYDROLASE-1 DOMAIN-CONTAINING PROTEIN"/>
    <property type="match status" value="1"/>
</dbReference>
<dbReference type="Proteomes" id="UP001178281">
    <property type="component" value="Unassembled WGS sequence"/>
</dbReference>
<dbReference type="InterPro" id="IPR000073">
    <property type="entry name" value="AB_hydrolase_1"/>
</dbReference>
<dbReference type="Pfam" id="PF12697">
    <property type="entry name" value="Abhydrolase_6"/>
    <property type="match status" value="1"/>
</dbReference>
<keyword evidence="3" id="KW-1185">Reference proteome</keyword>
<comment type="caution">
    <text evidence="2">The sequence shown here is derived from an EMBL/GenBank/DDBJ whole genome shotgun (WGS) entry which is preliminary data.</text>
</comment>
<dbReference type="AlphaFoldDB" id="A0AA90NEK2"/>
<proteinExistence type="predicted"/>
<dbReference type="EMBL" id="JAUTIX010000010">
    <property type="protein sequence ID" value="MDP0400518.1"/>
    <property type="molecule type" value="Genomic_DNA"/>
</dbReference>
<dbReference type="InterPro" id="IPR029058">
    <property type="entry name" value="AB_hydrolase_fold"/>
</dbReference>
<evidence type="ECO:0000313" key="2">
    <source>
        <dbReference type="EMBL" id="MDP0400518.1"/>
    </source>
</evidence>
<sequence length="427" mass="45464">MDAISTTVTSTVNSADGTVIAYERTGSGPAIVIVSNVAEDRTGVAGIAAALAADFSVITYDRRGRGASGDPQPYDPAREIDDLAALLDTMGGPVYLASGSGGCGLALDAASALGNRVSGIYLYEPPFIVDDSRDPAPADYLAHQESLVAAGRRDEAVEYFMTEMIRVPAEYLPMMKEDPSWQEMVRYAHTYAYDGRILAGLQDGTPLPTDRWHIDAPIAVAVGGNGEEFIRRGAAALAALLPNVTVLTLEGQDHSAFWIAPEPVAEQLRAFVRALPAPADTEDGIADGQNPGPSAAVSALDRLVGEWTVTGGAEGIVRYEWMPGRHFLLQHVELEQFGEQITGLDVIGHLKPFGEPAGTDLASRFYDSLGNTLDYTYEIDGDTLTIWAGPVGSPAYFRGEFTDGDRVLDGAWVYPGGGGYASTMVRR</sequence>
<evidence type="ECO:0000313" key="3">
    <source>
        <dbReference type="Proteomes" id="UP001178281"/>
    </source>
</evidence>
<gene>
    <name evidence="2" type="ORF">Q7X28_21580</name>
</gene>
<organism evidence="2 3">
    <name type="scientific">Tsukamurella strandjordii</name>
    <dbReference type="NCBI Taxonomy" id="147577"/>
    <lineage>
        <taxon>Bacteria</taxon>
        <taxon>Bacillati</taxon>
        <taxon>Actinomycetota</taxon>
        <taxon>Actinomycetes</taxon>
        <taxon>Mycobacteriales</taxon>
        <taxon>Tsukamurellaceae</taxon>
        <taxon>Tsukamurella</taxon>
    </lineage>
</organism>
<protein>
    <submittedName>
        <fullName evidence="2">Alpha/beta hydrolase</fullName>
    </submittedName>
</protein>
<accession>A0AA90NEK2</accession>
<dbReference type="PANTHER" id="PTHR43433">
    <property type="entry name" value="HYDROLASE, ALPHA/BETA FOLD FAMILY PROTEIN"/>
    <property type="match status" value="1"/>
</dbReference>
<dbReference type="SUPFAM" id="SSF53474">
    <property type="entry name" value="alpha/beta-Hydrolases"/>
    <property type="match status" value="1"/>
</dbReference>
<dbReference type="GO" id="GO:0016787">
    <property type="term" value="F:hydrolase activity"/>
    <property type="evidence" value="ECO:0007669"/>
    <property type="project" value="UniProtKB-KW"/>
</dbReference>